<feature type="repeat" description="TPR" evidence="3">
    <location>
        <begin position="204"/>
        <end position="237"/>
    </location>
</feature>
<evidence type="ECO:0000256" key="2">
    <source>
        <dbReference type="ARBA" id="ARBA00022803"/>
    </source>
</evidence>
<evidence type="ECO:0000256" key="3">
    <source>
        <dbReference type="PROSITE-ProRule" id="PRU00339"/>
    </source>
</evidence>
<dbReference type="PANTHER" id="PTHR44227">
    <property type="match status" value="1"/>
</dbReference>
<dbReference type="InterPro" id="IPR052346">
    <property type="entry name" value="O-mannosyl-transferase_TMTC"/>
</dbReference>
<feature type="repeat" description="TPR" evidence="3">
    <location>
        <begin position="103"/>
        <end position="136"/>
    </location>
</feature>
<dbReference type="SMART" id="SM00028">
    <property type="entry name" value="TPR"/>
    <property type="match status" value="5"/>
</dbReference>
<dbReference type="Pfam" id="PF14559">
    <property type="entry name" value="TPR_19"/>
    <property type="match status" value="1"/>
</dbReference>
<feature type="repeat" description="TPR" evidence="3">
    <location>
        <begin position="170"/>
        <end position="203"/>
    </location>
</feature>
<dbReference type="PANTHER" id="PTHR44227:SF3">
    <property type="entry name" value="PROTEIN O-MANNOSYL-TRANSFERASE TMTC4"/>
    <property type="match status" value="1"/>
</dbReference>
<dbReference type="PROSITE" id="PS50005">
    <property type="entry name" value="TPR"/>
    <property type="match status" value="3"/>
</dbReference>
<evidence type="ECO:0000256" key="1">
    <source>
        <dbReference type="ARBA" id="ARBA00022737"/>
    </source>
</evidence>
<name>A0A5B0VQG2_RHITR</name>
<dbReference type="Pfam" id="PF13432">
    <property type="entry name" value="TPR_16"/>
    <property type="match status" value="2"/>
</dbReference>
<accession>A0A5B0VQG2</accession>
<keyword evidence="2 3" id="KW-0802">TPR repeat</keyword>
<evidence type="ECO:0000313" key="5">
    <source>
        <dbReference type="Proteomes" id="UP000323608"/>
    </source>
</evidence>
<sequence length="266" mass="28753">MITVELQVREVVAAFNSGKHADALRLCRNALDDNPNDAVLNHLLAAGSFAVQDFVTALDCAEESLKVRSGNPATLFLAGRAARALGRLDLAESYFAQLPAAFPDALAELARTFEQNSKRQQAAKAWQRAFEIDPSSREAAARLGRLLWEAGDFENARERLEFAVKADAPHSAWFDLGLARQDCDDLDGAVDAFKTALARKPDDPQAKFNLGSALQQLGDMEGAIGAYRDAYALSPATLGMIANVLSSGRNGLLFLDKAGLRSFLSR</sequence>
<dbReference type="OrthoDB" id="7300654at2"/>
<dbReference type="AlphaFoldDB" id="A0A5B0VQG2"/>
<dbReference type="SUPFAM" id="SSF48452">
    <property type="entry name" value="TPR-like"/>
    <property type="match status" value="1"/>
</dbReference>
<dbReference type="EMBL" id="VNIP01000015">
    <property type="protein sequence ID" value="KAA1176867.1"/>
    <property type="molecule type" value="Genomic_DNA"/>
</dbReference>
<dbReference type="Gene3D" id="1.25.40.10">
    <property type="entry name" value="Tetratricopeptide repeat domain"/>
    <property type="match status" value="3"/>
</dbReference>
<comment type="caution">
    <text evidence="4">The sequence shown here is derived from an EMBL/GenBank/DDBJ whole genome shotgun (WGS) entry which is preliminary data.</text>
</comment>
<reference evidence="4 5" key="1">
    <citation type="submission" date="2019-07" db="EMBL/GenBank/DDBJ databases">
        <title>The Draft Genome Sequence of Rhizobium tropici SARCC-755 Associated with Superior Nodulation on Pigeonpea (Cajanus cajan (L.) Millsp.).</title>
        <authorList>
            <person name="Bopape F.L."/>
            <person name="Hassen A.I."/>
            <person name="Swanevelder Z.H."/>
            <person name="Gwata E.T."/>
        </authorList>
    </citation>
    <scope>NUCLEOTIDE SEQUENCE [LARGE SCALE GENOMIC DNA]</scope>
    <source>
        <strain evidence="4 5">SARCC-755</strain>
    </source>
</reference>
<evidence type="ECO:0000313" key="4">
    <source>
        <dbReference type="EMBL" id="KAA1176867.1"/>
    </source>
</evidence>
<dbReference type="InterPro" id="IPR019734">
    <property type="entry name" value="TPR_rpt"/>
</dbReference>
<organism evidence="4 5">
    <name type="scientific">Rhizobium tropici</name>
    <dbReference type="NCBI Taxonomy" id="398"/>
    <lineage>
        <taxon>Bacteria</taxon>
        <taxon>Pseudomonadati</taxon>
        <taxon>Pseudomonadota</taxon>
        <taxon>Alphaproteobacteria</taxon>
        <taxon>Hyphomicrobiales</taxon>
        <taxon>Rhizobiaceae</taxon>
        <taxon>Rhizobium/Agrobacterium group</taxon>
        <taxon>Rhizobium</taxon>
    </lineage>
</organism>
<dbReference type="Proteomes" id="UP000323608">
    <property type="component" value="Unassembled WGS sequence"/>
</dbReference>
<gene>
    <name evidence="4" type="ORF">FP026_27130</name>
</gene>
<proteinExistence type="predicted"/>
<protein>
    <submittedName>
        <fullName evidence="4">Tetratricopeptide repeat protein</fullName>
    </submittedName>
</protein>
<dbReference type="InterPro" id="IPR011990">
    <property type="entry name" value="TPR-like_helical_dom_sf"/>
</dbReference>
<keyword evidence="1" id="KW-0677">Repeat</keyword>